<proteinExistence type="predicted"/>
<feature type="transmembrane region" description="Helical" evidence="6">
    <location>
        <begin position="343"/>
        <end position="363"/>
    </location>
</feature>
<organism evidence="8 9">
    <name type="scientific">Aureococcus anophagefferens</name>
    <name type="common">Harmful bloom alga</name>
    <dbReference type="NCBI Taxonomy" id="44056"/>
    <lineage>
        <taxon>Eukaryota</taxon>
        <taxon>Sar</taxon>
        <taxon>Stramenopiles</taxon>
        <taxon>Ochrophyta</taxon>
        <taxon>Pelagophyceae</taxon>
        <taxon>Pelagomonadales</taxon>
        <taxon>Pelagomonadaceae</taxon>
        <taxon>Aureococcus</taxon>
    </lineage>
</organism>
<feature type="transmembrane region" description="Helical" evidence="6">
    <location>
        <begin position="303"/>
        <end position="322"/>
    </location>
</feature>
<evidence type="ECO:0000256" key="5">
    <source>
        <dbReference type="SAM" id="MobiDB-lite"/>
    </source>
</evidence>
<dbReference type="InterPro" id="IPR003020">
    <property type="entry name" value="HCO3_transpt_euk"/>
</dbReference>
<evidence type="ECO:0000256" key="1">
    <source>
        <dbReference type="ARBA" id="ARBA00004141"/>
    </source>
</evidence>
<evidence type="ECO:0000256" key="4">
    <source>
        <dbReference type="ARBA" id="ARBA00023136"/>
    </source>
</evidence>
<feature type="transmembrane region" description="Helical" evidence="6">
    <location>
        <begin position="213"/>
        <end position="233"/>
    </location>
</feature>
<evidence type="ECO:0000313" key="8">
    <source>
        <dbReference type="EMBL" id="KAK7247837.1"/>
    </source>
</evidence>
<evidence type="ECO:0000256" key="3">
    <source>
        <dbReference type="ARBA" id="ARBA00022989"/>
    </source>
</evidence>
<feature type="domain" description="Bicarbonate transporter-like transmembrane" evidence="7">
    <location>
        <begin position="213"/>
        <end position="534"/>
    </location>
</feature>
<dbReference type="PANTHER" id="PTHR11453">
    <property type="entry name" value="ANION EXCHANGE PROTEIN"/>
    <property type="match status" value="1"/>
</dbReference>
<comment type="subcellular location">
    <subcellularLocation>
        <location evidence="1">Membrane</location>
        <topology evidence="1">Multi-pass membrane protein</topology>
    </subcellularLocation>
</comment>
<feature type="transmembrane region" description="Helical" evidence="6">
    <location>
        <begin position="184"/>
        <end position="206"/>
    </location>
</feature>
<evidence type="ECO:0000313" key="9">
    <source>
        <dbReference type="Proteomes" id="UP001363151"/>
    </source>
</evidence>
<dbReference type="InterPro" id="IPR011531">
    <property type="entry name" value="HCO3_transpt-like_TM_dom"/>
</dbReference>
<evidence type="ECO:0000259" key="7">
    <source>
        <dbReference type="Pfam" id="PF00955"/>
    </source>
</evidence>
<keyword evidence="4 6" id="KW-0472">Membrane</keyword>
<accession>A0ABR1G4C0</accession>
<dbReference type="EMBL" id="JBBJCI010000125">
    <property type="protein sequence ID" value="KAK7247837.1"/>
    <property type="molecule type" value="Genomic_DNA"/>
</dbReference>
<dbReference type="Pfam" id="PF00955">
    <property type="entry name" value="HCO3_cotransp"/>
    <property type="match status" value="2"/>
</dbReference>
<protein>
    <submittedName>
        <fullName evidence="8">Inorganic anion transporter</fullName>
    </submittedName>
</protein>
<sequence>MPPPAASWFRGIGADLKRRAPASTRRRNVPSIEHIAPPTIDRPIATLTKYRRAPHYVSDWTEGHNAKTTASIFFMFFTSIAPAITFAELLDRSTGKIGVVEVCLSSCLSGCIFSIFGGQPLVIVGVTGPVTILTISIYGMANALDIDFLKFYMWAQIWAGLMHMAAAAAGWCAAIKYVTNFSCHTFGLLIATIYAVTGATGIARYYTRSQSFAACLMETILALGTTLVSLYLANATNWTLFNAKVRTVVSDYAPTFAIVLMTIISLIGRADDLGEDLTRLDVPRTFGTTHGRTWFLNPFELEGWAIALALVPGTIILILFIFDHNVSSIMAQSKEFNLKKGSAYHLDFFVLGICIVCTGILGIPPCNGLIPQAPLHTKSLCVVSKVKRGSKTVDVVDRTYEQRYTNLAQAAMTGVVCARPLIGVLGKIPNATLDGLFLFMALSSLPGNELWDRVKLVVCEKRLRESPKDWYAALDFSTIASFTRLQFSVAFLIFFVTLTPIAMTFPLFIAALVYIRTKILPKYYDAAVLELLDPLIDLAPDDAADRSQHPSTHNLLALEAEMRAIEGEARALESARAAAALAIREARAATPPFDGDDDAKAKHDSPARKRSISGSGDDAA</sequence>
<evidence type="ECO:0000256" key="6">
    <source>
        <dbReference type="SAM" id="Phobius"/>
    </source>
</evidence>
<dbReference type="Gene3D" id="1.10.287.570">
    <property type="entry name" value="Helical hairpin bin"/>
    <property type="match status" value="1"/>
</dbReference>
<feature type="transmembrane region" description="Helical" evidence="6">
    <location>
        <begin position="97"/>
        <end position="116"/>
    </location>
</feature>
<keyword evidence="9" id="KW-1185">Reference proteome</keyword>
<feature type="region of interest" description="Disordered" evidence="5">
    <location>
        <begin position="589"/>
        <end position="620"/>
    </location>
</feature>
<keyword evidence="3 6" id="KW-1133">Transmembrane helix</keyword>
<dbReference type="Proteomes" id="UP001363151">
    <property type="component" value="Unassembled WGS sequence"/>
</dbReference>
<feature type="transmembrane region" description="Helical" evidence="6">
    <location>
        <begin position="153"/>
        <end position="178"/>
    </location>
</feature>
<feature type="transmembrane region" description="Helical" evidence="6">
    <location>
        <begin position="122"/>
        <end position="141"/>
    </location>
</feature>
<feature type="transmembrane region" description="Helical" evidence="6">
    <location>
        <begin position="70"/>
        <end position="90"/>
    </location>
</feature>
<reference evidence="8 9" key="1">
    <citation type="submission" date="2024-03" db="EMBL/GenBank/DDBJ databases">
        <title>Aureococcus anophagefferens CCMP1851 and Kratosvirus quantuckense: Draft genome of a second virus-susceptible host strain in the model system.</title>
        <authorList>
            <person name="Chase E."/>
            <person name="Truchon A.R."/>
            <person name="Schepens W."/>
            <person name="Wilhelm S.W."/>
        </authorList>
    </citation>
    <scope>NUCLEOTIDE SEQUENCE [LARGE SCALE GENOMIC DNA]</scope>
    <source>
        <strain evidence="8 9">CCMP1851</strain>
    </source>
</reference>
<gene>
    <name evidence="8" type="ORF">SO694_00120035</name>
</gene>
<dbReference type="PANTHER" id="PTHR11453:SF82">
    <property type="entry name" value="BORON TRANSPORTER 1"/>
    <property type="match status" value="1"/>
</dbReference>
<comment type="caution">
    <text evidence="8">The sequence shown here is derived from an EMBL/GenBank/DDBJ whole genome shotgun (WGS) entry which is preliminary data.</text>
</comment>
<feature type="transmembrane region" description="Helical" evidence="6">
    <location>
        <begin position="489"/>
        <end position="515"/>
    </location>
</feature>
<feature type="compositionally biased region" description="Basic and acidic residues" evidence="5">
    <location>
        <begin position="598"/>
        <end position="607"/>
    </location>
</feature>
<evidence type="ECO:0000256" key="2">
    <source>
        <dbReference type="ARBA" id="ARBA00022692"/>
    </source>
</evidence>
<keyword evidence="2 6" id="KW-0812">Transmembrane</keyword>
<name>A0ABR1G4C0_AURAN</name>
<feature type="domain" description="Bicarbonate transporter-like transmembrane" evidence="7">
    <location>
        <begin position="51"/>
        <end position="206"/>
    </location>
</feature>